<feature type="transmembrane region" description="Helical" evidence="1">
    <location>
        <begin position="12"/>
        <end position="34"/>
    </location>
</feature>
<organism evidence="2 3">
    <name type="scientific">Arsenicibacter rosenii</name>
    <dbReference type="NCBI Taxonomy" id="1750698"/>
    <lineage>
        <taxon>Bacteria</taxon>
        <taxon>Pseudomonadati</taxon>
        <taxon>Bacteroidota</taxon>
        <taxon>Cytophagia</taxon>
        <taxon>Cytophagales</taxon>
        <taxon>Spirosomataceae</taxon>
        <taxon>Arsenicibacter</taxon>
    </lineage>
</organism>
<keyword evidence="1" id="KW-0812">Transmembrane</keyword>
<dbReference type="Proteomes" id="UP000181790">
    <property type="component" value="Unassembled WGS sequence"/>
</dbReference>
<keyword evidence="1" id="KW-1133">Transmembrane helix</keyword>
<dbReference type="EMBL" id="MORL01000018">
    <property type="protein sequence ID" value="OIN56865.1"/>
    <property type="molecule type" value="Genomic_DNA"/>
</dbReference>
<comment type="caution">
    <text evidence="2">The sequence shown here is derived from an EMBL/GenBank/DDBJ whole genome shotgun (WGS) entry which is preliminary data.</text>
</comment>
<gene>
    <name evidence="2" type="ORF">BLX24_23120</name>
</gene>
<accession>A0A1S2VF01</accession>
<sequence length="266" mass="30455">MNPFRKLTEQGVPFVLVVNPTVGALTTAAGRYAIETAILKKIRKNFQRGMLGIIVTPDTQPDLIEYYFDVYPALPKVIIHQADCVNLSPLVYDPSVKYHIFFDNHTSETYRERFTNYPRVLVRDGFVRRVPVTNHPPFEFFSDLPLTYRQLGYQGFGDLLTVGQNYIEKLGGPKAVAIHFTFATRKAVRIAHFISEEVEDTSVCTTSRFGEALEKLIKFIQAYGLNSKTAGIKDFEEYYQQRSFPDMGGLKKVCLKHHLELMQQFL</sequence>
<keyword evidence="1" id="KW-0472">Membrane</keyword>
<evidence type="ECO:0000313" key="3">
    <source>
        <dbReference type="Proteomes" id="UP000181790"/>
    </source>
</evidence>
<dbReference type="InterPro" id="IPR047727">
    <property type="entry name" value="Sce7725-like"/>
</dbReference>
<protein>
    <submittedName>
        <fullName evidence="2">Uncharacterized protein</fullName>
    </submittedName>
</protein>
<proteinExistence type="predicted"/>
<reference evidence="2 3" key="1">
    <citation type="submission" date="2016-10" db="EMBL/GenBank/DDBJ databases">
        <title>Arsenicibacter rosenii gen. nov., sp. nov., an efficient arsenic-methylating bacterium isolated from an arsenic-contaminated paddy soil.</title>
        <authorList>
            <person name="Huang K."/>
        </authorList>
    </citation>
    <scope>NUCLEOTIDE SEQUENCE [LARGE SCALE GENOMIC DNA]</scope>
    <source>
        <strain evidence="2 3">SM-1</strain>
    </source>
</reference>
<evidence type="ECO:0000256" key="1">
    <source>
        <dbReference type="SAM" id="Phobius"/>
    </source>
</evidence>
<dbReference type="AlphaFoldDB" id="A0A1S2VF01"/>
<dbReference type="NCBIfam" id="NF033831">
    <property type="entry name" value="sce7725_fam"/>
    <property type="match status" value="1"/>
</dbReference>
<name>A0A1S2VF01_9BACT</name>
<keyword evidence="3" id="KW-1185">Reference proteome</keyword>
<evidence type="ECO:0000313" key="2">
    <source>
        <dbReference type="EMBL" id="OIN56865.1"/>
    </source>
</evidence>